<dbReference type="PANTHER" id="PTHR47429:SF2">
    <property type="entry name" value="PROTEIN TWIN LOV 1"/>
    <property type="match status" value="1"/>
</dbReference>
<accession>A0A1Y2FJU6</accession>
<dbReference type="CDD" id="cd00130">
    <property type="entry name" value="PAS"/>
    <property type="match status" value="1"/>
</dbReference>
<keyword evidence="6" id="KW-1185">Reference proteome</keyword>
<dbReference type="STRING" id="106004.A0A1Y2FJU6"/>
<evidence type="ECO:0000256" key="2">
    <source>
        <dbReference type="ARBA" id="ARBA00022643"/>
    </source>
</evidence>
<dbReference type="InParanoid" id="A0A1Y2FJU6"/>
<dbReference type="Pfam" id="PF13426">
    <property type="entry name" value="PAS_9"/>
    <property type="match status" value="1"/>
</dbReference>
<dbReference type="InterPro" id="IPR000014">
    <property type="entry name" value="PAS"/>
</dbReference>
<dbReference type="OrthoDB" id="447251at2759"/>
<proteinExistence type="predicted"/>
<protein>
    <submittedName>
        <fullName evidence="5">PAS domain-containing protein</fullName>
    </submittedName>
</protein>
<dbReference type="PANTHER" id="PTHR47429">
    <property type="entry name" value="PROTEIN TWIN LOV 1"/>
    <property type="match status" value="1"/>
</dbReference>
<evidence type="ECO:0000313" key="6">
    <source>
        <dbReference type="Proteomes" id="UP000193467"/>
    </source>
</evidence>
<dbReference type="Gene3D" id="3.30.450.20">
    <property type="entry name" value="PAS domain"/>
    <property type="match status" value="1"/>
</dbReference>
<keyword evidence="2" id="KW-0288">FMN</keyword>
<reference evidence="5 6" key="1">
    <citation type="submission" date="2016-07" db="EMBL/GenBank/DDBJ databases">
        <title>Pervasive Adenine N6-methylation of Active Genes in Fungi.</title>
        <authorList>
            <consortium name="DOE Joint Genome Institute"/>
            <person name="Mondo S.J."/>
            <person name="Dannebaum R.O."/>
            <person name="Kuo R.C."/>
            <person name="Labutti K."/>
            <person name="Haridas S."/>
            <person name="Kuo A."/>
            <person name="Salamov A."/>
            <person name="Ahrendt S.R."/>
            <person name="Lipzen A."/>
            <person name="Sullivan W."/>
            <person name="Andreopoulos W.B."/>
            <person name="Clum A."/>
            <person name="Lindquist E."/>
            <person name="Daum C."/>
            <person name="Ramamoorthy G.K."/>
            <person name="Gryganskyi A."/>
            <person name="Culley D."/>
            <person name="Magnuson J.K."/>
            <person name="James T.Y."/>
            <person name="O'Malley M.A."/>
            <person name="Stajich J.E."/>
            <person name="Spatafora J.W."/>
            <person name="Visel A."/>
            <person name="Grigoriev I.V."/>
        </authorList>
    </citation>
    <scope>NUCLEOTIDE SEQUENCE [LARGE SCALE GENOMIC DNA]</scope>
    <source>
        <strain evidence="5 6">62-1032</strain>
    </source>
</reference>
<feature type="non-terminal residue" evidence="5">
    <location>
        <position position="93"/>
    </location>
</feature>
<comment type="caution">
    <text evidence="5">The sequence shown here is derived from an EMBL/GenBank/DDBJ whole genome shotgun (WGS) entry which is preliminary data.</text>
</comment>
<dbReference type="InterPro" id="IPR035965">
    <property type="entry name" value="PAS-like_dom_sf"/>
</dbReference>
<keyword evidence="1" id="KW-0285">Flavoprotein</keyword>
<evidence type="ECO:0000256" key="1">
    <source>
        <dbReference type="ARBA" id="ARBA00022630"/>
    </source>
</evidence>
<dbReference type="Proteomes" id="UP000193467">
    <property type="component" value="Unassembled WGS sequence"/>
</dbReference>
<organism evidence="5 6">
    <name type="scientific">Leucosporidium creatinivorum</name>
    <dbReference type="NCBI Taxonomy" id="106004"/>
    <lineage>
        <taxon>Eukaryota</taxon>
        <taxon>Fungi</taxon>
        <taxon>Dikarya</taxon>
        <taxon>Basidiomycota</taxon>
        <taxon>Pucciniomycotina</taxon>
        <taxon>Microbotryomycetes</taxon>
        <taxon>Leucosporidiales</taxon>
        <taxon>Leucosporidium</taxon>
    </lineage>
</organism>
<dbReference type="SUPFAM" id="SSF55785">
    <property type="entry name" value="PYP-like sensor domain (PAS domain)"/>
    <property type="match status" value="1"/>
</dbReference>
<evidence type="ECO:0000259" key="4">
    <source>
        <dbReference type="Pfam" id="PF13426"/>
    </source>
</evidence>
<evidence type="ECO:0000313" key="5">
    <source>
        <dbReference type="EMBL" id="ORY83506.1"/>
    </source>
</evidence>
<feature type="domain" description="PAS" evidence="4">
    <location>
        <begin position="6"/>
        <end position="91"/>
    </location>
</feature>
<dbReference type="GO" id="GO:0005634">
    <property type="term" value="C:nucleus"/>
    <property type="evidence" value="ECO:0007669"/>
    <property type="project" value="TreeGrafter"/>
</dbReference>
<keyword evidence="3" id="KW-0157">Chromophore</keyword>
<dbReference type="EMBL" id="MCGR01000019">
    <property type="protein sequence ID" value="ORY83506.1"/>
    <property type="molecule type" value="Genomic_DNA"/>
</dbReference>
<name>A0A1Y2FJU6_9BASI</name>
<gene>
    <name evidence="5" type="ORF">BCR35DRAFT_250545</name>
</gene>
<dbReference type="AlphaFoldDB" id="A0A1Y2FJU6"/>
<evidence type="ECO:0000256" key="3">
    <source>
        <dbReference type="ARBA" id="ARBA00022991"/>
    </source>
</evidence>
<feature type="non-terminal residue" evidence="5">
    <location>
        <position position="1"/>
    </location>
</feature>
<sequence length="93" mass="10108">NPRLRDNPIVLASEGFAALTGYDIDLIVGRNCRFLQGPGTAPTSVKRLHDALARGVGITSLLLNYRRDGTPFFNLLCMLPLKDSSGAVKYFLG</sequence>